<dbReference type="Proteomes" id="UP000663671">
    <property type="component" value="Chromosome 7"/>
</dbReference>
<gene>
    <name evidence="1" type="ORF">I7I51_02455</name>
</gene>
<protein>
    <submittedName>
        <fullName evidence="1">Uncharacterized protein</fullName>
    </submittedName>
</protein>
<dbReference type="OrthoDB" id="10504709at2759"/>
<evidence type="ECO:0000313" key="2">
    <source>
        <dbReference type="Proteomes" id="UP000663671"/>
    </source>
</evidence>
<dbReference type="AlphaFoldDB" id="A0A8A1M883"/>
<proteinExistence type="predicted"/>
<sequence length="196" mass="21789">MCVIPPFSAARGQLRNPQPSDTLFRSAFTKSQLMRMQMTPGIMPFSGFPEAKKDLFIIQRCQLAPQLKFENLWCPQIRDLLAAKNRNILGAFGGQGPCLQPSFFSFNFLIMIPHVVPNPQESKIPRAVYEVMFYGYVGLSESVRPDSAVHMTRTGGWCLIASASVIYLDNNVVDANDSNSQALQSAQTYDIISAGY</sequence>
<organism evidence="1 2">
    <name type="scientific">Ajellomyces capsulatus</name>
    <name type="common">Darling's disease fungus</name>
    <name type="synonym">Histoplasma capsulatum</name>
    <dbReference type="NCBI Taxonomy" id="5037"/>
    <lineage>
        <taxon>Eukaryota</taxon>
        <taxon>Fungi</taxon>
        <taxon>Dikarya</taxon>
        <taxon>Ascomycota</taxon>
        <taxon>Pezizomycotina</taxon>
        <taxon>Eurotiomycetes</taxon>
        <taxon>Eurotiomycetidae</taxon>
        <taxon>Onygenales</taxon>
        <taxon>Ajellomycetaceae</taxon>
        <taxon>Histoplasma</taxon>
    </lineage>
</organism>
<evidence type="ECO:0000313" key="1">
    <source>
        <dbReference type="EMBL" id="QSS62716.1"/>
    </source>
</evidence>
<accession>A0A8A1M883</accession>
<name>A0A8A1M883_AJECA</name>
<reference evidence="1" key="1">
    <citation type="submission" date="2021-01" db="EMBL/GenBank/DDBJ databases">
        <title>Chromosome-level genome assembly of a human fungal pathogen reveals clustering of transcriptionally co-regulated genes.</title>
        <authorList>
            <person name="Voorhies M."/>
            <person name="Cohen S."/>
            <person name="Shea T.P."/>
            <person name="Petrus S."/>
            <person name="Munoz J.F."/>
            <person name="Poplawski S."/>
            <person name="Goldman W.E."/>
            <person name="Michael T."/>
            <person name="Cuomo C.A."/>
            <person name="Sil A."/>
            <person name="Beyhan S."/>
        </authorList>
    </citation>
    <scope>NUCLEOTIDE SEQUENCE</scope>
    <source>
        <strain evidence="1">WU24</strain>
    </source>
</reference>
<dbReference type="VEuPathDB" id="FungiDB:I7I51_02455"/>
<dbReference type="EMBL" id="CP069112">
    <property type="protein sequence ID" value="QSS62716.1"/>
    <property type="molecule type" value="Genomic_DNA"/>
</dbReference>